<reference evidence="2 3" key="1">
    <citation type="submission" date="2018-03" db="EMBL/GenBank/DDBJ databases">
        <title>The draft genome of Sphingosinicella sp. GL-C-18.</title>
        <authorList>
            <person name="Liu L."/>
            <person name="Li L."/>
            <person name="Liang L."/>
            <person name="Zhang X."/>
            <person name="Wang T."/>
        </authorList>
    </citation>
    <scope>NUCLEOTIDE SEQUENCE [LARGE SCALE GENOMIC DNA]</scope>
    <source>
        <strain evidence="2 3">GL-C-18</strain>
    </source>
</reference>
<evidence type="ECO:0000259" key="1">
    <source>
        <dbReference type="PROSITE" id="PS50943"/>
    </source>
</evidence>
<dbReference type="Proteomes" id="UP000241167">
    <property type="component" value="Unassembled WGS sequence"/>
</dbReference>
<dbReference type="GO" id="GO:0003677">
    <property type="term" value="F:DNA binding"/>
    <property type="evidence" value="ECO:0007669"/>
    <property type="project" value="InterPro"/>
</dbReference>
<comment type="caution">
    <text evidence="2">The sequence shown here is derived from an EMBL/GenBank/DDBJ whole genome shotgun (WGS) entry which is preliminary data.</text>
</comment>
<accession>A0A2P7QYR6</accession>
<feature type="domain" description="HTH cro/C1-type" evidence="1">
    <location>
        <begin position="11"/>
        <end position="48"/>
    </location>
</feature>
<dbReference type="OrthoDB" id="123556at2"/>
<dbReference type="AlphaFoldDB" id="A0A2P7QYR6"/>
<name>A0A2P7QYR6_9SPHN</name>
<dbReference type="Pfam" id="PF13560">
    <property type="entry name" value="HTH_31"/>
    <property type="match status" value="1"/>
</dbReference>
<proteinExistence type="predicted"/>
<dbReference type="PROSITE" id="PS50943">
    <property type="entry name" value="HTH_CROC1"/>
    <property type="match status" value="1"/>
</dbReference>
<dbReference type="InterPro" id="IPR010982">
    <property type="entry name" value="Lambda_DNA-bd_dom_sf"/>
</dbReference>
<dbReference type="InterPro" id="IPR001387">
    <property type="entry name" value="Cro/C1-type_HTH"/>
</dbReference>
<dbReference type="SUPFAM" id="SSF47413">
    <property type="entry name" value="lambda repressor-like DNA-binding domains"/>
    <property type="match status" value="1"/>
</dbReference>
<evidence type="ECO:0000313" key="3">
    <source>
        <dbReference type="Proteomes" id="UP000241167"/>
    </source>
</evidence>
<protein>
    <submittedName>
        <fullName evidence="2">Transcriptional regulator</fullName>
    </submittedName>
</protein>
<dbReference type="Gene3D" id="1.10.260.40">
    <property type="entry name" value="lambda repressor-like DNA-binding domains"/>
    <property type="match status" value="1"/>
</dbReference>
<dbReference type="EMBL" id="PXYI01000001">
    <property type="protein sequence ID" value="PSJ43111.1"/>
    <property type="molecule type" value="Genomic_DNA"/>
</dbReference>
<sequence>MISELPIGPALRRFRRLNMVKQSAVAEALGVSQGCVSRWESGSHRPDAAQRARIVALISASVGNDHDAGLKRLVESSQRPVHLICDATHTLLAASRSRAASWRTDISDLIGRSLWRFASPEIEAAEAGLFERGWFERPYQTLEVRTEGNGRSDVPVPRSHMLWETLPLADGRVGRLTTTIG</sequence>
<dbReference type="CDD" id="cd00093">
    <property type="entry name" value="HTH_XRE"/>
    <property type="match status" value="1"/>
</dbReference>
<organism evidence="2 3">
    <name type="scientific">Allosphingosinicella deserti</name>
    <dbReference type="NCBI Taxonomy" id="2116704"/>
    <lineage>
        <taxon>Bacteria</taxon>
        <taxon>Pseudomonadati</taxon>
        <taxon>Pseudomonadota</taxon>
        <taxon>Alphaproteobacteria</taxon>
        <taxon>Sphingomonadales</taxon>
        <taxon>Sphingomonadaceae</taxon>
        <taxon>Allosphingosinicella</taxon>
    </lineage>
</organism>
<dbReference type="RefSeq" id="WP_106511132.1">
    <property type="nucleotide sequence ID" value="NZ_PXYI01000001.1"/>
</dbReference>
<gene>
    <name evidence="2" type="ORF">C7I55_01620</name>
</gene>
<evidence type="ECO:0000313" key="2">
    <source>
        <dbReference type="EMBL" id="PSJ43111.1"/>
    </source>
</evidence>
<keyword evidence="3" id="KW-1185">Reference proteome</keyword>